<dbReference type="RefSeq" id="XP_018156235.1">
    <property type="nucleotide sequence ID" value="XM_018304212.1"/>
</dbReference>
<dbReference type="InterPro" id="IPR010541">
    <property type="entry name" value="Prp3_C"/>
</dbReference>
<keyword evidence="3" id="KW-1185">Reference proteome</keyword>
<accession>A0A1B7Y6U4</accession>
<dbReference type="Proteomes" id="UP000092177">
    <property type="component" value="Chromosome 6"/>
</dbReference>
<protein>
    <submittedName>
        <fullName evidence="2">Duf1115 domain protein</fullName>
    </submittedName>
</protein>
<dbReference type="InterPro" id="IPR017359">
    <property type="entry name" value="Phi-like"/>
</dbReference>
<dbReference type="InterPro" id="IPR059181">
    <property type="entry name" value="RWDD2A-B_C"/>
</dbReference>
<dbReference type="KEGG" id="chig:CH63R_09238"/>
<dbReference type="GeneID" id="28868319"/>
<dbReference type="VEuPathDB" id="FungiDB:CH63R_09238"/>
<dbReference type="PANTHER" id="PTHR15955:SF10">
    <property type="entry name" value="DUF1115 DOMAIN PROTEIN (AFU_ORTHOLOGUE AFUA_5G14750)"/>
    <property type="match status" value="1"/>
</dbReference>
<organism evidence="2 3">
    <name type="scientific">Colletotrichum higginsianum (strain IMI 349063)</name>
    <name type="common">Crucifer anthracnose fungus</name>
    <dbReference type="NCBI Taxonomy" id="759273"/>
    <lineage>
        <taxon>Eukaryota</taxon>
        <taxon>Fungi</taxon>
        <taxon>Dikarya</taxon>
        <taxon>Ascomycota</taxon>
        <taxon>Pezizomycotina</taxon>
        <taxon>Sordariomycetes</taxon>
        <taxon>Hypocreomycetidae</taxon>
        <taxon>Glomerellales</taxon>
        <taxon>Glomerellaceae</taxon>
        <taxon>Colletotrichum</taxon>
        <taxon>Colletotrichum destructivum species complex</taxon>
    </lineage>
</organism>
<dbReference type="PANTHER" id="PTHR15955">
    <property type="entry name" value="RWD DOMAIN CONTAINING PROTEIN 2"/>
    <property type="match status" value="1"/>
</dbReference>
<dbReference type="AlphaFoldDB" id="A0A1B7Y6U4"/>
<evidence type="ECO:0000313" key="2">
    <source>
        <dbReference type="EMBL" id="OBR07717.1"/>
    </source>
</evidence>
<evidence type="ECO:0000259" key="1">
    <source>
        <dbReference type="Pfam" id="PF06544"/>
    </source>
</evidence>
<dbReference type="InterPro" id="IPR016135">
    <property type="entry name" value="UBQ-conjugating_enzyme/RWD"/>
</dbReference>
<feature type="domain" description="Small nuclear ribonucleoprotein Prp3 C-terminal" evidence="1">
    <location>
        <begin position="202"/>
        <end position="283"/>
    </location>
</feature>
<evidence type="ECO:0000313" key="3">
    <source>
        <dbReference type="Proteomes" id="UP000092177"/>
    </source>
</evidence>
<reference evidence="3" key="1">
    <citation type="journal article" date="2017" name="BMC Genomics">
        <title>Gapless genome assembly of Colletotrichum higginsianum reveals chromosome structure and association of transposable elements with secondary metabolite gene clusters.</title>
        <authorList>
            <person name="Dallery J.-F."/>
            <person name="Lapalu N."/>
            <person name="Zampounis A."/>
            <person name="Pigne S."/>
            <person name="Luyten I."/>
            <person name="Amselem J."/>
            <person name="Wittenberg A.H.J."/>
            <person name="Zhou S."/>
            <person name="de Queiroz M.V."/>
            <person name="Robin G.P."/>
            <person name="Auger A."/>
            <person name="Hainaut M."/>
            <person name="Henrissat B."/>
            <person name="Kim K.-T."/>
            <person name="Lee Y.-H."/>
            <person name="Lespinet O."/>
            <person name="Schwartz D.C."/>
            <person name="Thon M.R."/>
            <person name="O'Connell R.J."/>
        </authorList>
    </citation>
    <scope>NUCLEOTIDE SEQUENCE [LARGE SCALE GENOMIC DNA]</scope>
    <source>
        <strain evidence="3">IMI 349063</strain>
    </source>
</reference>
<dbReference type="CDD" id="cd24163">
    <property type="entry name" value="RWDD2_C"/>
    <property type="match status" value="1"/>
</dbReference>
<dbReference type="SUPFAM" id="SSF54495">
    <property type="entry name" value="UBC-like"/>
    <property type="match status" value="1"/>
</dbReference>
<dbReference type="OrthoDB" id="432412at2759"/>
<gene>
    <name evidence="2" type="ORF">CH63R_09238</name>
</gene>
<dbReference type="Pfam" id="PF06544">
    <property type="entry name" value="Prp3_C"/>
    <property type="match status" value="1"/>
</dbReference>
<dbReference type="EMBL" id="LTAN01000006">
    <property type="protein sequence ID" value="OBR07717.1"/>
    <property type="molecule type" value="Genomic_DNA"/>
</dbReference>
<sequence>MATSPSWHLLPPDLVEHQIGQIDLLMAMYPAEEEATIEKESENILALLKSHLEGPSSSPSPPPPLTSTRPPQVSVLLTLTIAEQEEQGGKDPPPPKTLQLDIAVPFSHPPGPAPDEAPRVAVRVRQPAWLSRAATAQLNARVPEDEDLFSTIEVVRDAAAEHLERAKLAEAEALVAGNDNRLDADDDGDGEAGEPPHLVRVWFYFPSISTRSKRDDFIIHAPAYGLTGFLYAGKPGLLCLEGSSRRVDAYMRFIKTESWGDIPAHHKKVSERHRETGVASRVFADMSEITDSVGERRGQRANRGDMKAVEGWLVERGLGDAFAKVLM</sequence>
<comment type="caution">
    <text evidence="2">The sequence shown here is derived from an EMBL/GenBank/DDBJ whole genome shotgun (WGS) entry which is preliminary data.</text>
</comment>
<name>A0A1B7Y6U4_COLHI</name>
<dbReference type="PIRSF" id="PIRSF038021">
    <property type="entry name" value="UCP038021_RWDD2"/>
    <property type="match status" value="1"/>
</dbReference>
<proteinExistence type="predicted"/>
<dbReference type="Gene3D" id="3.10.110.10">
    <property type="entry name" value="Ubiquitin Conjugating Enzyme"/>
    <property type="match status" value="1"/>
</dbReference>